<evidence type="ECO:0000313" key="1">
    <source>
        <dbReference type="EMBL" id="KKN25220.1"/>
    </source>
</evidence>
<accession>A0A0F9P088</accession>
<organism evidence="1">
    <name type="scientific">marine sediment metagenome</name>
    <dbReference type="NCBI Taxonomy" id="412755"/>
    <lineage>
        <taxon>unclassified sequences</taxon>
        <taxon>metagenomes</taxon>
        <taxon>ecological metagenomes</taxon>
    </lineage>
</organism>
<reference evidence="1" key="1">
    <citation type="journal article" date="2015" name="Nature">
        <title>Complex archaea that bridge the gap between prokaryotes and eukaryotes.</title>
        <authorList>
            <person name="Spang A."/>
            <person name="Saw J.H."/>
            <person name="Jorgensen S.L."/>
            <person name="Zaremba-Niedzwiedzka K."/>
            <person name="Martijn J."/>
            <person name="Lind A.E."/>
            <person name="van Eijk R."/>
            <person name="Schleper C."/>
            <person name="Guy L."/>
            <person name="Ettema T.J."/>
        </authorList>
    </citation>
    <scope>NUCLEOTIDE SEQUENCE</scope>
</reference>
<proteinExistence type="predicted"/>
<comment type="caution">
    <text evidence="1">The sequence shown here is derived from an EMBL/GenBank/DDBJ whole genome shotgun (WGS) entry which is preliminary data.</text>
</comment>
<dbReference type="EMBL" id="LAZR01002820">
    <property type="protein sequence ID" value="KKN25220.1"/>
    <property type="molecule type" value="Genomic_DNA"/>
</dbReference>
<name>A0A0F9P088_9ZZZZ</name>
<sequence length="46" mass="5627">MDYSSWLYDMGLWETLDVINAHRNHINYDNSGWIWCYSTHSELFLE</sequence>
<protein>
    <submittedName>
        <fullName evidence="1">Uncharacterized protein</fullName>
    </submittedName>
</protein>
<gene>
    <name evidence="1" type="ORF">LCGC14_0887010</name>
</gene>
<dbReference type="AlphaFoldDB" id="A0A0F9P088"/>